<keyword evidence="2" id="KW-0812">Transmembrane</keyword>
<organism evidence="3 4">
    <name type="scientific">Heterodera schachtii</name>
    <name type="common">Sugarbeet cyst nematode worm</name>
    <name type="synonym">Tylenchus schachtii</name>
    <dbReference type="NCBI Taxonomy" id="97005"/>
    <lineage>
        <taxon>Eukaryota</taxon>
        <taxon>Metazoa</taxon>
        <taxon>Ecdysozoa</taxon>
        <taxon>Nematoda</taxon>
        <taxon>Chromadorea</taxon>
        <taxon>Rhabditida</taxon>
        <taxon>Tylenchina</taxon>
        <taxon>Tylenchomorpha</taxon>
        <taxon>Tylenchoidea</taxon>
        <taxon>Heteroderidae</taxon>
        <taxon>Heteroderinae</taxon>
        <taxon>Heterodera</taxon>
    </lineage>
</organism>
<sequence>MVLHSQLRGVHIAKLTWPPRGVQSPYLSKALAAIEENRSLSLYALAVGSALAAALWFGRGRTSPPPGNRFLAEPSADSLLT</sequence>
<keyword evidence="2" id="KW-1133">Transmembrane helix</keyword>
<gene>
    <name evidence="3" type="ORF">niasHS_015300</name>
</gene>
<evidence type="ECO:0000256" key="2">
    <source>
        <dbReference type="SAM" id="Phobius"/>
    </source>
</evidence>
<name>A0ABD2IAB2_HETSC</name>
<dbReference type="EMBL" id="JBICCN010000357">
    <property type="protein sequence ID" value="KAL3074470.1"/>
    <property type="molecule type" value="Genomic_DNA"/>
</dbReference>
<feature type="region of interest" description="Disordered" evidence="1">
    <location>
        <begin position="62"/>
        <end position="81"/>
    </location>
</feature>
<evidence type="ECO:0000313" key="4">
    <source>
        <dbReference type="Proteomes" id="UP001620645"/>
    </source>
</evidence>
<evidence type="ECO:0000256" key="1">
    <source>
        <dbReference type="SAM" id="MobiDB-lite"/>
    </source>
</evidence>
<feature type="transmembrane region" description="Helical" evidence="2">
    <location>
        <begin position="40"/>
        <end position="58"/>
    </location>
</feature>
<dbReference type="AlphaFoldDB" id="A0ABD2IAB2"/>
<reference evidence="3 4" key="1">
    <citation type="submission" date="2024-10" db="EMBL/GenBank/DDBJ databases">
        <authorList>
            <person name="Kim D."/>
        </authorList>
    </citation>
    <scope>NUCLEOTIDE SEQUENCE [LARGE SCALE GENOMIC DNA]</scope>
    <source>
        <strain evidence="3">Taebaek</strain>
    </source>
</reference>
<keyword evidence="4" id="KW-1185">Reference proteome</keyword>
<proteinExistence type="predicted"/>
<protein>
    <submittedName>
        <fullName evidence="3">Uncharacterized protein</fullName>
    </submittedName>
</protein>
<evidence type="ECO:0000313" key="3">
    <source>
        <dbReference type="EMBL" id="KAL3074470.1"/>
    </source>
</evidence>
<comment type="caution">
    <text evidence="3">The sequence shown here is derived from an EMBL/GenBank/DDBJ whole genome shotgun (WGS) entry which is preliminary data.</text>
</comment>
<dbReference type="Proteomes" id="UP001620645">
    <property type="component" value="Unassembled WGS sequence"/>
</dbReference>
<accession>A0ABD2IAB2</accession>
<keyword evidence="2" id="KW-0472">Membrane</keyword>